<proteinExistence type="inferred from homology"/>
<sequence>MDRFSGRVAVVTGASSGIGAEIAQDLVRAGLLVVGVARRVERVQALADSLQSAKGKLHPLQADLSVIEEVQRVYQWVEDNLGGVSILVNNAAILTQDATQCVDPLLVQKLVSTNLTCVMISSQEAIKSMQKHDIKDGHIVNINSIAGHAVINPPGQTMSVTAYTSSKYGITAFSKGLRYDLQKIPGFKIRVTSLSPGAVATEMLPEEFVKKLPDHSTVLQANDVSSAVVYALSCPPGVEITELTIQPTGEAY</sequence>
<evidence type="ECO:0000256" key="3">
    <source>
        <dbReference type="RuleBase" id="RU000363"/>
    </source>
</evidence>
<dbReference type="PROSITE" id="PS00061">
    <property type="entry name" value="ADH_SHORT"/>
    <property type="match status" value="1"/>
</dbReference>
<dbReference type="EMBL" id="JAPTSV010000016">
    <property type="protein sequence ID" value="KAJ1519801.1"/>
    <property type="molecule type" value="Genomic_DNA"/>
</dbReference>
<dbReference type="InterPro" id="IPR036291">
    <property type="entry name" value="NAD(P)-bd_dom_sf"/>
</dbReference>
<dbReference type="Gene3D" id="3.40.50.720">
    <property type="entry name" value="NAD(P)-binding Rossmann-like Domain"/>
    <property type="match status" value="1"/>
</dbReference>
<evidence type="ECO:0000313" key="5">
    <source>
        <dbReference type="Proteomes" id="UP001075354"/>
    </source>
</evidence>
<dbReference type="Pfam" id="PF00106">
    <property type="entry name" value="adh_short"/>
    <property type="match status" value="1"/>
</dbReference>
<accession>A0AAV7X855</accession>
<evidence type="ECO:0000256" key="2">
    <source>
        <dbReference type="ARBA" id="ARBA00023002"/>
    </source>
</evidence>
<comment type="caution">
    <text evidence="4">The sequence shown here is derived from an EMBL/GenBank/DDBJ whole genome shotgun (WGS) entry which is preliminary data.</text>
</comment>
<dbReference type="InterPro" id="IPR020904">
    <property type="entry name" value="Sc_DH/Rdtase_CS"/>
</dbReference>
<dbReference type="PANTHER" id="PTHR43115">
    <property type="entry name" value="DEHYDROGENASE/REDUCTASE SDR FAMILY MEMBER 11"/>
    <property type="match status" value="1"/>
</dbReference>
<keyword evidence="5" id="KW-1185">Reference proteome</keyword>
<reference evidence="4" key="1">
    <citation type="submission" date="2022-12" db="EMBL/GenBank/DDBJ databases">
        <title>Chromosome-level genome assembly of the bean flower thrips Megalurothrips usitatus.</title>
        <authorList>
            <person name="Ma L."/>
            <person name="Liu Q."/>
            <person name="Li H."/>
            <person name="Cai W."/>
        </authorList>
    </citation>
    <scope>NUCLEOTIDE SEQUENCE</scope>
    <source>
        <strain evidence="4">Cailab_2022a</strain>
    </source>
</reference>
<gene>
    <name evidence="4" type="ORF">ONE63_005054</name>
</gene>
<dbReference type="AlphaFoldDB" id="A0AAV7X855"/>
<dbReference type="PRINTS" id="PR00081">
    <property type="entry name" value="GDHRDH"/>
</dbReference>
<dbReference type="Proteomes" id="UP001075354">
    <property type="component" value="Chromosome 16"/>
</dbReference>
<name>A0AAV7X855_9NEOP</name>
<dbReference type="InterPro" id="IPR002347">
    <property type="entry name" value="SDR_fam"/>
</dbReference>
<dbReference type="SUPFAM" id="SSF51735">
    <property type="entry name" value="NAD(P)-binding Rossmann-fold domains"/>
    <property type="match status" value="1"/>
</dbReference>
<evidence type="ECO:0008006" key="6">
    <source>
        <dbReference type="Google" id="ProtNLM"/>
    </source>
</evidence>
<dbReference type="GO" id="GO:0016616">
    <property type="term" value="F:oxidoreductase activity, acting on the CH-OH group of donors, NAD or NADP as acceptor"/>
    <property type="evidence" value="ECO:0007669"/>
    <property type="project" value="UniProtKB-ARBA"/>
</dbReference>
<organism evidence="4 5">
    <name type="scientific">Megalurothrips usitatus</name>
    <name type="common">bean blossom thrips</name>
    <dbReference type="NCBI Taxonomy" id="439358"/>
    <lineage>
        <taxon>Eukaryota</taxon>
        <taxon>Metazoa</taxon>
        <taxon>Ecdysozoa</taxon>
        <taxon>Arthropoda</taxon>
        <taxon>Hexapoda</taxon>
        <taxon>Insecta</taxon>
        <taxon>Pterygota</taxon>
        <taxon>Neoptera</taxon>
        <taxon>Paraneoptera</taxon>
        <taxon>Thysanoptera</taxon>
        <taxon>Terebrantia</taxon>
        <taxon>Thripoidea</taxon>
        <taxon>Thripidae</taxon>
        <taxon>Megalurothrips</taxon>
    </lineage>
</organism>
<dbReference type="PANTHER" id="PTHR43115:SF4">
    <property type="entry name" value="DEHYDROGENASE_REDUCTASE SDR FAMILY MEMBER 11"/>
    <property type="match status" value="1"/>
</dbReference>
<keyword evidence="2" id="KW-0560">Oxidoreductase</keyword>
<evidence type="ECO:0000313" key="4">
    <source>
        <dbReference type="EMBL" id="KAJ1519801.1"/>
    </source>
</evidence>
<evidence type="ECO:0000256" key="1">
    <source>
        <dbReference type="ARBA" id="ARBA00006484"/>
    </source>
</evidence>
<dbReference type="PRINTS" id="PR00080">
    <property type="entry name" value="SDRFAMILY"/>
</dbReference>
<comment type="similarity">
    <text evidence="1 3">Belongs to the short-chain dehydrogenases/reductases (SDR) family.</text>
</comment>
<dbReference type="FunFam" id="3.40.50.720:FF:000047">
    <property type="entry name" value="NADP-dependent L-serine/L-allo-threonine dehydrogenase"/>
    <property type="match status" value="1"/>
</dbReference>
<protein>
    <recommendedName>
        <fullName evidence="6">Farnesol dehydrogenase-like</fullName>
    </recommendedName>
</protein>